<evidence type="ECO:0000313" key="1">
    <source>
        <dbReference type="EMBL" id="CCA26164.1"/>
    </source>
</evidence>
<reference evidence="1" key="2">
    <citation type="submission" date="2011-02" db="EMBL/GenBank/DDBJ databases">
        <authorList>
            <person name="MacLean D."/>
        </authorList>
    </citation>
    <scope>NUCLEOTIDE SEQUENCE</scope>
</reference>
<dbReference type="AlphaFoldDB" id="F0WXH1"/>
<protein>
    <submittedName>
        <fullName evidence="1">AlNc14C352G10922 protein</fullName>
    </submittedName>
</protein>
<dbReference type="EMBL" id="FR824397">
    <property type="protein sequence ID" value="CCA26164.1"/>
    <property type="molecule type" value="Genomic_DNA"/>
</dbReference>
<reference evidence="1" key="1">
    <citation type="journal article" date="2011" name="PLoS Biol.">
        <title>Gene gain and loss during evolution of obligate parasitism in the white rust pathogen of Arabidopsis thaliana.</title>
        <authorList>
            <person name="Kemen E."/>
            <person name="Gardiner A."/>
            <person name="Schultz-Larsen T."/>
            <person name="Kemen A.C."/>
            <person name="Balmuth A.L."/>
            <person name="Robert-Seilaniantz A."/>
            <person name="Bailey K."/>
            <person name="Holub E."/>
            <person name="Studholme D.J."/>
            <person name="Maclean D."/>
            <person name="Jones J.D."/>
        </authorList>
    </citation>
    <scope>NUCLEOTIDE SEQUENCE</scope>
</reference>
<dbReference type="HOGENOM" id="CLU_1689944_0_0_1"/>
<proteinExistence type="predicted"/>
<organism evidence="1">
    <name type="scientific">Albugo laibachii Nc14</name>
    <dbReference type="NCBI Taxonomy" id="890382"/>
    <lineage>
        <taxon>Eukaryota</taxon>
        <taxon>Sar</taxon>
        <taxon>Stramenopiles</taxon>
        <taxon>Oomycota</taxon>
        <taxon>Peronosporomycetes</taxon>
        <taxon>Albuginales</taxon>
        <taxon>Albuginaceae</taxon>
        <taxon>Albugo</taxon>
    </lineage>
</organism>
<gene>
    <name evidence="1" type="primary">AlNc14C352G10922</name>
    <name evidence="1" type="ORF">ALNC14_123080</name>
</gene>
<name>F0WXH1_9STRA</name>
<sequence>MENDFNEDKCDSLAFLLRVHVTVQFANAQCASAVKRIRYTKSRINMRQEKWQPFWSTSTIWRRYKNGCLQIRDSMRVQLENMFVWANSLCELYHCLLVLTLFANWERDEYVLEAKLSTLSLDTLQCVLQSDNLRWDSTSESDLAMRIAEFGKRFMV</sequence>
<accession>F0WXH1</accession>